<dbReference type="InterPro" id="IPR050816">
    <property type="entry name" value="Flavin-dep_Halogenase_NPB"/>
</dbReference>
<keyword evidence="2" id="KW-0503">Monooxygenase</keyword>
<evidence type="ECO:0000256" key="2">
    <source>
        <dbReference type="ARBA" id="ARBA00023033"/>
    </source>
</evidence>
<organism evidence="4 5">
    <name type="scientific">Pendulispora rubella</name>
    <dbReference type="NCBI Taxonomy" id="2741070"/>
    <lineage>
        <taxon>Bacteria</taxon>
        <taxon>Pseudomonadati</taxon>
        <taxon>Myxococcota</taxon>
        <taxon>Myxococcia</taxon>
        <taxon>Myxococcales</taxon>
        <taxon>Sorangiineae</taxon>
        <taxon>Pendulisporaceae</taxon>
        <taxon>Pendulispora</taxon>
    </lineage>
</organism>
<dbReference type="Pfam" id="PF04820">
    <property type="entry name" value="Trp_halogenase"/>
    <property type="match status" value="2"/>
</dbReference>
<dbReference type="EMBL" id="CP089983">
    <property type="protein sequence ID" value="WXB04939.1"/>
    <property type="molecule type" value="Genomic_DNA"/>
</dbReference>
<evidence type="ECO:0000313" key="4">
    <source>
        <dbReference type="EMBL" id="WXB04939.1"/>
    </source>
</evidence>
<dbReference type="Proteomes" id="UP001374803">
    <property type="component" value="Chromosome"/>
</dbReference>
<dbReference type="Gene3D" id="3.30.9.100">
    <property type="match status" value="1"/>
</dbReference>
<reference evidence="4" key="1">
    <citation type="submission" date="2021-12" db="EMBL/GenBank/DDBJ databases">
        <title>Discovery of the Pendulisporaceae a myxobacterial family with distinct sporulation behavior and unique specialized metabolism.</title>
        <authorList>
            <person name="Garcia R."/>
            <person name="Popoff A."/>
            <person name="Bader C.D."/>
            <person name="Loehr J."/>
            <person name="Walesch S."/>
            <person name="Walt C."/>
            <person name="Boldt J."/>
            <person name="Bunk B."/>
            <person name="Haeckl F.J.F.P.J."/>
            <person name="Gunesch A.P."/>
            <person name="Birkelbach J."/>
            <person name="Nuebel U."/>
            <person name="Pietschmann T."/>
            <person name="Bach T."/>
            <person name="Mueller R."/>
        </authorList>
    </citation>
    <scope>NUCLEOTIDE SEQUENCE</scope>
    <source>
        <strain evidence="4">MSr11367</strain>
    </source>
</reference>
<evidence type="ECO:0000313" key="5">
    <source>
        <dbReference type="Proteomes" id="UP001374803"/>
    </source>
</evidence>
<dbReference type="PRINTS" id="PR00420">
    <property type="entry name" value="RNGMNOXGNASE"/>
</dbReference>
<dbReference type="PANTHER" id="PTHR43747:SF5">
    <property type="entry name" value="FAD-BINDING DOMAIN-CONTAINING PROTEIN"/>
    <property type="match status" value="1"/>
</dbReference>
<accession>A0ABZ2L1Y3</accession>
<evidence type="ECO:0000256" key="3">
    <source>
        <dbReference type="SAM" id="MobiDB-lite"/>
    </source>
</evidence>
<dbReference type="InterPro" id="IPR036188">
    <property type="entry name" value="FAD/NAD-bd_sf"/>
</dbReference>
<protein>
    <submittedName>
        <fullName evidence="4">Tryptophan 7-halogenase</fullName>
    </submittedName>
</protein>
<sequence>MSEEEYDLIVIGGGPGGSTAASFVAMAGHRVLLLEREWFPRHQIGESLLPVTIHGICRMLGVDGEIERANFMRKHGGTFRWGKSQEPWTFSFANTWMLSGQGLDYAFQVERSRFDEILLRNAGRKGVDVREGHTVIDTLREAGRTVGVRFVDAAGKERRARAPFVIDAGGHQSKLHQYAGERVFAKFFQNIALYGYFEHGKRMPSPDEGNILCAAFDEGWFWYIPLSPTLTSVGAVVSKEQHAETFKQGYERAFQSFVDACPLIKEYLDGARRVTEGPYGIFRVRKDYSYCNTQFWAPGLLLVGDAACFIDPVFSSGVHLTTYAALLGARTVNTVLRGTLDAHTCMTEFETRYRNEYAAFYDFLVGFYDMLQDEKSYFWSARKVLGTNEADQEAFVRLVAGGATAAEDFLEMSGAKREFLKEYVTSRTRQETAEEFFARYSNTSFDAKSFTRNLRRGRAEVLAQATQGEARTEDPPLRDGGLVPSRDGFHWVAPPKKGT</sequence>
<dbReference type="PANTHER" id="PTHR43747">
    <property type="entry name" value="FAD-BINDING PROTEIN"/>
    <property type="match status" value="1"/>
</dbReference>
<evidence type="ECO:0000256" key="1">
    <source>
        <dbReference type="ARBA" id="ARBA00023002"/>
    </source>
</evidence>
<dbReference type="RefSeq" id="WP_394834582.1">
    <property type="nucleotide sequence ID" value="NZ_CP089929.1"/>
</dbReference>
<keyword evidence="1" id="KW-0560">Oxidoreductase</keyword>
<dbReference type="InterPro" id="IPR006905">
    <property type="entry name" value="Flavin_halogenase"/>
</dbReference>
<dbReference type="Gene3D" id="3.50.50.60">
    <property type="entry name" value="FAD/NAD(P)-binding domain"/>
    <property type="match status" value="1"/>
</dbReference>
<feature type="region of interest" description="Disordered" evidence="3">
    <location>
        <begin position="464"/>
        <end position="499"/>
    </location>
</feature>
<name>A0ABZ2L1Y3_9BACT</name>
<gene>
    <name evidence="4" type="ORF">LVJ94_49615</name>
</gene>
<dbReference type="SUPFAM" id="SSF51905">
    <property type="entry name" value="FAD/NAD(P)-binding domain"/>
    <property type="match status" value="1"/>
</dbReference>
<keyword evidence="5" id="KW-1185">Reference proteome</keyword>
<proteinExistence type="predicted"/>